<proteinExistence type="predicted"/>
<accession>A0A6L9EH22</accession>
<organism evidence="4 5">
    <name type="scientific">Poritiphilus flavus</name>
    <dbReference type="NCBI Taxonomy" id="2697053"/>
    <lineage>
        <taxon>Bacteria</taxon>
        <taxon>Pseudomonadati</taxon>
        <taxon>Bacteroidota</taxon>
        <taxon>Flavobacteriia</taxon>
        <taxon>Flavobacteriales</taxon>
        <taxon>Flavobacteriaceae</taxon>
        <taxon>Poritiphilus</taxon>
    </lineage>
</organism>
<dbReference type="InterPro" id="IPR036390">
    <property type="entry name" value="WH_DNA-bd_sf"/>
</dbReference>
<dbReference type="EMBL" id="WXYO01000007">
    <property type="protein sequence ID" value="NAS13549.1"/>
    <property type="molecule type" value="Genomic_DNA"/>
</dbReference>
<dbReference type="InterPro" id="IPR026881">
    <property type="entry name" value="WYL_dom"/>
</dbReference>
<dbReference type="PANTHER" id="PTHR34580">
    <property type="match status" value="1"/>
</dbReference>
<dbReference type="RefSeq" id="WP_161436794.1">
    <property type="nucleotide sequence ID" value="NZ_WXYO01000007.1"/>
</dbReference>
<reference evidence="4 5" key="1">
    <citation type="submission" date="2020-01" db="EMBL/GenBank/DDBJ databases">
        <title>Bacteria diversity of Porities sp.</title>
        <authorList>
            <person name="Wang G."/>
        </authorList>
    </citation>
    <scope>NUCLEOTIDE SEQUENCE [LARGE SCALE GENOMIC DNA]</scope>
    <source>
        <strain evidence="4 5">R33</strain>
    </source>
</reference>
<dbReference type="PROSITE" id="PS52050">
    <property type="entry name" value="WYL"/>
    <property type="match status" value="1"/>
</dbReference>
<gene>
    <name evidence="4" type="ORF">GTQ38_16170</name>
</gene>
<dbReference type="Pfam" id="PF08279">
    <property type="entry name" value="HTH_11"/>
    <property type="match status" value="1"/>
</dbReference>
<dbReference type="InterPro" id="IPR013196">
    <property type="entry name" value="HTH_11"/>
</dbReference>
<protein>
    <submittedName>
        <fullName evidence="4">WYL domain-containing protein</fullName>
    </submittedName>
</protein>
<evidence type="ECO:0000313" key="5">
    <source>
        <dbReference type="Proteomes" id="UP000475249"/>
    </source>
</evidence>
<dbReference type="GO" id="GO:0003700">
    <property type="term" value="F:DNA-binding transcription factor activity"/>
    <property type="evidence" value="ECO:0007669"/>
    <property type="project" value="InterPro"/>
</dbReference>
<evidence type="ECO:0000256" key="1">
    <source>
        <dbReference type="ARBA" id="ARBA00023015"/>
    </source>
</evidence>
<dbReference type="InterPro" id="IPR057727">
    <property type="entry name" value="WCX_dom"/>
</dbReference>
<dbReference type="Pfam" id="PF13280">
    <property type="entry name" value="WYL"/>
    <property type="match status" value="1"/>
</dbReference>
<keyword evidence="2" id="KW-0804">Transcription</keyword>
<dbReference type="PROSITE" id="PS51000">
    <property type="entry name" value="HTH_DEOR_2"/>
    <property type="match status" value="1"/>
</dbReference>
<dbReference type="Pfam" id="PF25583">
    <property type="entry name" value="WCX"/>
    <property type="match status" value="1"/>
</dbReference>
<dbReference type="InterPro" id="IPR001034">
    <property type="entry name" value="DeoR_HTH"/>
</dbReference>
<sequence>MGLDTVKRFDRIIAILIQLQSRRIIKAQDLADRFEVSLRTIYRDIRTLEACGVPIVSEAGVGYSIMEGYRLPPVMFTREEAGSFVAAEKLMQKFTDKTLGAHHESAMYKVKSVLRGQQKDWISALESQVSINPAQDLFDDNVPNALEVLFESIAEKKQVQINYRSLQVENPVMRVIEPVGLFHENNYWYVYGYCHLREDYRQFRTDRITGISRTQTAFFREHPSLQELRTPAEDLPRTKVRILVDRKVARFMGSGRKYQGFVSQKSKGDWIEMTFMCPDLENGFARWYLMFGDYAKILEPESLKTIVKKLLKRMEVGL</sequence>
<comment type="caution">
    <text evidence="4">The sequence shown here is derived from an EMBL/GenBank/DDBJ whole genome shotgun (WGS) entry which is preliminary data.</text>
</comment>
<dbReference type="SUPFAM" id="SSF46785">
    <property type="entry name" value="Winged helix' DNA-binding domain"/>
    <property type="match status" value="1"/>
</dbReference>
<dbReference type="InterPro" id="IPR028349">
    <property type="entry name" value="PafC-like"/>
</dbReference>
<dbReference type="InterPro" id="IPR051534">
    <property type="entry name" value="CBASS_pafABC_assoc_protein"/>
</dbReference>
<evidence type="ECO:0000256" key="2">
    <source>
        <dbReference type="ARBA" id="ARBA00023163"/>
    </source>
</evidence>
<dbReference type="Proteomes" id="UP000475249">
    <property type="component" value="Unassembled WGS sequence"/>
</dbReference>
<dbReference type="AlphaFoldDB" id="A0A6L9EH22"/>
<evidence type="ECO:0000313" key="4">
    <source>
        <dbReference type="EMBL" id="NAS13549.1"/>
    </source>
</evidence>
<feature type="domain" description="HTH deoR-type" evidence="3">
    <location>
        <begin position="8"/>
        <end position="63"/>
    </location>
</feature>
<keyword evidence="5" id="KW-1185">Reference proteome</keyword>
<evidence type="ECO:0000259" key="3">
    <source>
        <dbReference type="PROSITE" id="PS51000"/>
    </source>
</evidence>
<dbReference type="InterPro" id="IPR036388">
    <property type="entry name" value="WH-like_DNA-bd_sf"/>
</dbReference>
<keyword evidence="1" id="KW-0805">Transcription regulation</keyword>
<dbReference type="PANTHER" id="PTHR34580:SF3">
    <property type="entry name" value="PROTEIN PAFB"/>
    <property type="match status" value="1"/>
</dbReference>
<dbReference type="PIRSF" id="PIRSF016838">
    <property type="entry name" value="PafC"/>
    <property type="match status" value="1"/>
</dbReference>
<name>A0A6L9EH22_9FLAO</name>
<dbReference type="Gene3D" id="1.10.10.10">
    <property type="entry name" value="Winged helix-like DNA-binding domain superfamily/Winged helix DNA-binding domain"/>
    <property type="match status" value="1"/>
</dbReference>